<dbReference type="Proteomes" id="UP000437824">
    <property type="component" value="Unassembled WGS sequence"/>
</dbReference>
<dbReference type="AlphaFoldDB" id="A0A844GQC4"/>
<dbReference type="InterPro" id="IPR025659">
    <property type="entry name" value="Tubby-like_C"/>
</dbReference>
<reference evidence="2 3" key="1">
    <citation type="submission" date="2019-11" db="EMBL/GenBank/DDBJ databases">
        <title>Draft genome sequence of Blautia luti DSM 14534T, isolated from human stool.</title>
        <authorList>
            <person name="Ortiz R."/>
            <person name="Melis-Arcos F."/>
            <person name="Covarrubias P."/>
            <person name="Cardenas J.P."/>
            <person name="Perez-Donoso J."/>
            <person name="Almonacid D."/>
        </authorList>
    </citation>
    <scope>NUCLEOTIDE SEQUENCE [LARGE SCALE GENOMIC DNA]</scope>
    <source>
        <strain evidence="2 3">DSM 14534</strain>
    </source>
</reference>
<dbReference type="Pfam" id="PF04525">
    <property type="entry name" value="LOR"/>
    <property type="match status" value="1"/>
</dbReference>
<gene>
    <name evidence="2" type="ORF">GKZ57_17070</name>
</gene>
<dbReference type="SUPFAM" id="SSF54518">
    <property type="entry name" value="Tubby C-terminal domain-like"/>
    <property type="match status" value="1"/>
</dbReference>
<evidence type="ECO:0000313" key="2">
    <source>
        <dbReference type="EMBL" id="MTD62890.1"/>
    </source>
</evidence>
<protein>
    <recommendedName>
        <fullName evidence="4">YxjI</fullName>
    </recommendedName>
</protein>
<dbReference type="InterPro" id="IPR038595">
    <property type="entry name" value="LOR_sf"/>
</dbReference>
<organism evidence="2 3">
    <name type="scientific">Blautia luti DSM 14534 = JCM 17040</name>
    <dbReference type="NCBI Taxonomy" id="649762"/>
    <lineage>
        <taxon>Bacteria</taxon>
        <taxon>Bacillati</taxon>
        <taxon>Bacillota</taxon>
        <taxon>Clostridia</taxon>
        <taxon>Lachnospirales</taxon>
        <taxon>Lachnospiraceae</taxon>
        <taxon>Blautia</taxon>
    </lineage>
</organism>
<name>A0A844GQC4_9FIRM</name>
<dbReference type="InterPro" id="IPR007612">
    <property type="entry name" value="LOR"/>
</dbReference>
<sequence length="170" mass="19686">MEQEAPTSKSVRFKWREHVTQRLFSWFDSYDIYDEAGNTVYVVKGQLSWGHKLAIYDAYGNEVGMVVQKVLTFLPKFEIYKNGSYIGCLSKEFSFLTPHYNIDYNGWHIDGTIMEWDYSILDRSGYSIARVSKELFHMTDTYVIDVPDTGNALDALMFVLAIDAEKCSRN</sequence>
<accession>A0A844GQC4</accession>
<evidence type="ECO:0000256" key="1">
    <source>
        <dbReference type="ARBA" id="ARBA00005437"/>
    </source>
</evidence>
<dbReference type="Gene3D" id="2.40.160.200">
    <property type="entry name" value="LURP1-related"/>
    <property type="match status" value="1"/>
</dbReference>
<comment type="similarity">
    <text evidence="1">Belongs to the LOR family.</text>
</comment>
<evidence type="ECO:0008006" key="4">
    <source>
        <dbReference type="Google" id="ProtNLM"/>
    </source>
</evidence>
<dbReference type="RefSeq" id="WP_167829792.1">
    <property type="nucleotide sequence ID" value="NZ_WMBC01000026.1"/>
</dbReference>
<evidence type="ECO:0000313" key="3">
    <source>
        <dbReference type="Proteomes" id="UP000437824"/>
    </source>
</evidence>
<proteinExistence type="inferred from homology"/>
<comment type="caution">
    <text evidence="2">The sequence shown here is derived from an EMBL/GenBank/DDBJ whole genome shotgun (WGS) entry which is preliminary data.</text>
</comment>
<dbReference type="EMBL" id="WMBC01000026">
    <property type="protein sequence ID" value="MTD62890.1"/>
    <property type="molecule type" value="Genomic_DNA"/>
</dbReference>